<proteinExistence type="predicted"/>
<evidence type="ECO:0000313" key="2">
    <source>
        <dbReference type="EMBL" id="EFE76672.2"/>
    </source>
</evidence>
<feature type="compositionally biased region" description="Low complexity" evidence="1">
    <location>
        <begin position="182"/>
        <end position="205"/>
    </location>
</feature>
<feature type="region of interest" description="Disordered" evidence="1">
    <location>
        <begin position="165"/>
        <end position="234"/>
    </location>
</feature>
<feature type="region of interest" description="Disordered" evidence="1">
    <location>
        <begin position="42"/>
        <end position="65"/>
    </location>
</feature>
<reference evidence="3" key="1">
    <citation type="submission" date="2008-10" db="EMBL/GenBank/DDBJ databases">
        <authorList>
            <person name="Molnar K."/>
        </authorList>
    </citation>
    <scope>NUCLEOTIDE SEQUENCE [LARGE SCALE GENOMIC DNA]</scope>
    <source>
        <strain evidence="3">NRRL 15998</strain>
    </source>
</reference>
<dbReference type="Proteomes" id="UP000003986">
    <property type="component" value="Unassembled WGS sequence"/>
</dbReference>
<organism evidence="2 3">
    <name type="scientific">Streptomyces filamentosus NRRL 15998</name>
    <dbReference type="NCBI Taxonomy" id="457431"/>
    <lineage>
        <taxon>Bacteria</taxon>
        <taxon>Bacillati</taxon>
        <taxon>Actinomycetota</taxon>
        <taxon>Actinomycetes</taxon>
        <taxon>Kitasatosporales</taxon>
        <taxon>Streptomycetaceae</taxon>
        <taxon>Streptomyces</taxon>
    </lineage>
</organism>
<evidence type="ECO:0000313" key="3">
    <source>
        <dbReference type="Proteomes" id="UP000003986"/>
    </source>
</evidence>
<feature type="region of interest" description="Disordered" evidence="1">
    <location>
        <begin position="1"/>
        <end position="26"/>
    </location>
</feature>
<accession>D6ADI6</accession>
<feature type="region of interest" description="Disordered" evidence="1">
    <location>
        <begin position="316"/>
        <end position="335"/>
    </location>
</feature>
<sequence length="398" mass="41608">MRELNDPDTVLEHQPGSNHKISTKKDDPVATQHLNSALHAPAVPPAYPMAKPGYGKRSAVGQQRRTHDDFALLPTRERYVAGFVDRLPDGAAMSIKQLAKQLPLYGQQAIGTALNALSVAGHLRRVRCAVGAGDETRWVSRTFWSRTARDNEWWNTYLATENASRATAPTAPLEAPAPPGLAAPAEAPAPTAVPLQRTPPEAAPDTAPPTAPPASPAAPAAPAAPAGPAAPAAPPAATARSAAFSPAYLALAELGRKDIRLALSADDCAALEPQAAAWFARGVDADYLIAALTAGLPAQVDCPPRFVRRRLTDKIPPYRPAGHSSPGTSTPAPSPARRLLVECTDCGRPGRPEALPDGLCRPCRAAHSEGGGAPSVDPAEIADVKAHMANIRDLLKAP</sequence>
<dbReference type="EMBL" id="DS999644">
    <property type="protein sequence ID" value="EFE76672.2"/>
    <property type="molecule type" value="Genomic_DNA"/>
</dbReference>
<feature type="compositionally biased region" description="Pro residues" evidence="1">
    <location>
        <begin position="206"/>
        <end position="216"/>
    </location>
</feature>
<dbReference type="AlphaFoldDB" id="D6ADI6"/>
<name>D6ADI6_STRFL</name>
<evidence type="ECO:0000256" key="1">
    <source>
        <dbReference type="SAM" id="MobiDB-lite"/>
    </source>
</evidence>
<protein>
    <submittedName>
        <fullName evidence="2">Predicted protein</fullName>
    </submittedName>
</protein>
<reference evidence="3" key="2">
    <citation type="submission" date="2008-12" db="EMBL/GenBank/DDBJ databases">
        <title>Annotation of Streptomyces roseosporus strain NRRL 15998.</title>
        <authorList>
            <consortium name="The Broad Institute Genome Sequencing Platform"/>
            <consortium name="Broad Institute Microbial Sequencing Center"/>
            <person name="Fischbach M."/>
            <person name="Ward D."/>
            <person name="Young S."/>
            <person name="Kodira C.D."/>
            <person name="Zeng Q."/>
            <person name="Koehrsen M."/>
            <person name="Godfrey P."/>
            <person name="Alvarado L."/>
            <person name="Berlin A.M."/>
            <person name="Borenstein D."/>
            <person name="Chen Z."/>
            <person name="Engels R."/>
            <person name="Freedman E."/>
            <person name="Gellesch M."/>
            <person name="Goldberg J."/>
            <person name="Griggs A."/>
            <person name="Gujja S."/>
            <person name="Heiman D.I."/>
            <person name="Hepburn T.A."/>
            <person name="Howarth C."/>
            <person name="Jen D."/>
            <person name="Larson L."/>
            <person name="Lewis B."/>
            <person name="Mehta T."/>
            <person name="Park D."/>
            <person name="Pearson M."/>
            <person name="Roberts A."/>
            <person name="Saif S."/>
            <person name="Shea T.D."/>
            <person name="Shenoy N."/>
            <person name="Sisk P."/>
            <person name="Stolte C."/>
            <person name="Sykes S.N."/>
            <person name="Walk T."/>
            <person name="White J."/>
            <person name="Yandava C."/>
            <person name="Straight P."/>
            <person name="Clardy J."/>
            <person name="Hung D."/>
            <person name="Kolter R."/>
            <person name="Mekalanos J."/>
            <person name="Walker S."/>
            <person name="Walsh C.T."/>
            <person name="Wieland B.L.C."/>
            <person name="Ilzarbe M."/>
            <person name="Galagan J."/>
            <person name="Nusbaum C."/>
            <person name="Birren B."/>
        </authorList>
    </citation>
    <scope>NUCLEOTIDE SEQUENCE [LARGE SCALE GENOMIC DNA]</scope>
    <source>
        <strain evidence="3">NRRL 15998</strain>
    </source>
</reference>
<feature type="compositionally biased region" description="Low complexity" evidence="1">
    <location>
        <begin position="217"/>
        <end position="234"/>
    </location>
</feature>
<gene>
    <name evidence="2" type="ORF">SSGG_04039</name>
</gene>